<dbReference type="SUPFAM" id="SSF49899">
    <property type="entry name" value="Concanavalin A-like lectins/glucanases"/>
    <property type="match status" value="4"/>
</dbReference>
<dbReference type="AlphaFoldDB" id="W5LYY5"/>
<dbReference type="EMBL" id="AHAT01021858">
    <property type="status" value="NOT_ANNOTATED_CDS"/>
    <property type="molecule type" value="Genomic_DNA"/>
</dbReference>
<dbReference type="PROSITE" id="PS01209">
    <property type="entry name" value="LDLRA_1"/>
    <property type="match status" value="2"/>
</dbReference>
<feature type="disulfide bond" evidence="2">
    <location>
        <begin position="325"/>
        <end position="337"/>
    </location>
</feature>
<dbReference type="Gene3D" id="4.10.400.10">
    <property type="entry name" value="Low-density Lipoprotein Receptor"/>
    <property type="match status" value="2"/>
</dbReference>
<feature type="domain" description="MAM" evidence="5">
    <location>
        <begin position="610"/>
        <end position="747"/>
    </location>
</feature>
<dbReference type="InterPro" id="IPR051560">
    <property type="entry name" value="MAM_domain-containing"/>
</dbReference>
<evidence type="ECO:0000256" key="4">
    <source>
        <dbReference type="SAM" id="Phobius"/>
    </source>
</evidence>
<dbReference type="PRINTS" id="PR00261">
    <property type="entry name" value="LDLRECEPTOR"/>
</dbReference>
<dbReference type="InterPro" id="IPR036055">
    <property type="entry name" value="LDL_receptor-like_sf"/>
</dbReference>
<dbReference type="SMART" id="SM00192">
    <property type="entry name" value="LDLa"/>
    <property type="match status" value="2"/>
</dbReference>
<dbReference type="GO" id="GO:0016020">
    <property type="term" value="C:membrane"/>
    <property type="evidence" value="ECO:0007669"/>
    <property type="project" value="InterPro"/>
</dbReference>
<feature type="compositionally biased region" description="Polar residues" evidence="3">
    <location>
        <begin position="961"/>
        <end position="986"/>
    </location>
</feature>
<dbReference type="EMBL" id="AHAT01021859">
    <property type="status" value="NOT_ANNOTATED_CDS"/>
    <property type="molecule type" value="Genomic_DNA"/>
</dbReference>
<dbReference type="PROSITE" id="PS50068">
    <property type="entry name" value="LDLRA_2"/>
    <property type="match status" value="2"/>
</dbReference>
<evidence type="ECO:0000256" key="2">
    <source>
        <dbReference type="PROSITE-ProRule" id="PRU00124"/>
    </source>
</evidence>
<feature type="disulfide bond" evidence="2">
    <location>
        <begin position="332"/>
        <end position="350"/>
    </location>
</feature>
<evidence type="ECO:0000259" key="5">
    <source>
        <dbReference type="PROSITE" id="PS50060"/>
    </source>
</evidence>
<dbReference type="Ensembl" id="ENSLOCT00000001347.1">
    <property type="protein sequence ID" value="ENSLOCP00000001342.1"/>
    <property type="gene ID" value="ENSLOCG00000001169.1"/>
</dbReference>
<feature type="domain" description="MAM" evidence="5">
    <location>
        <begin position="156"/>
        <end position="294"/>
    </location>
</feature>
<evidence type="ECO:0000256" key="1">
    <source>
        <dbReference type="ARBA" id="ARBA00023157"/>
    </source>
</evidence>
<dbReference type="EMBL" id="AHAT01021857">
    <property type="status" value="NOT_ANNOTATED_CDS"/>
    <property type="molecule type" value="Genomic_DNA"/>
</dbReference>
<feature type="domain" description="MAM" evidence="5">
    <location>
        <begin position="750"/>
        <end position="909"/>
    </location>
</feature>
<reference evidence="7" key="1">
    <citation type="submission" date="2011-12" db="EMBL/GenBank/DDBJ databases">
        <title>The Draft Genome of Lepisosteus oculatus.</title>
        <authorList>
            <consortium name="The Broad Institute Genome Assembly &amp; Analysis Group"/>
            <consortium name="Computational R&amp;D Group"/>
            <consortium name="and Sequencing Platform"/>
            <person name="Di Palma F."/>
            <person name="Alfoldi J."/>
            <person name="Johnson J."/>
            <person name="Berlin A."/>
            <person name="Gnerre S."/>
            <person name="Jaffe D."/>
            <person name="MacCallum I."/>
            <person name="Young S."/>
            <person name="Walker B.J."/>
            <person name="Lander E.S."/>
            <person name="Lindblad-Toh K."/>
        </authorList>
    </citation>
    <scope>NUCLEOTIDE SEQUENCE [LARGE SCALE GENOMIC DNA]</scope>
</reference>
<dbReference type="EMBL" id="AHAT01021856">
    <property type="status" value="NOT_ANNOTATED_CDS"/>
    <property type="molecule type" value="Genomic_DNA"/>
</dbReference>
<dbReference type="CDD" id="cd00112">
    <property type="entry name" value="LDLa"/>
    <property type="match status" value="2"/>
</dbReference>
<dbReference type="Proteomes" id="UP000018468">
    <property type="component" value="Linkage group LG21"/>
</dbReference>
<proteinExistence type="predicted"/>
<dbReference type="EMBL" id="AHAT01021860">
    <property type="status" value="NOT_ANNOTATED_CDS"/>
    <property type="molecule type" value="Genomic_DNA"/>
</dbReference>
<dbReference type="Pfam" id="PF00629">
    <property type="entry name" value="MAM"/>
    <property type="match status" value="3"/>
</dbReference>
<keyword evidence="4" id="KW-1133">Transmembrane helix</keyword>
<dbReference type="InterPro" id="IPR023415">
    <property type="entry name" value="LDLR_class-A_CS"/>
</dbReference>
<feature type="disulfide bond" evidence="2">
    <location>
        <begin position="116"/>
        <end position="128"/>
    </location>
</feature>
<feature type="domain" description="MAM" evidence="5">
    <location>
        <begin position="535"/>
        <end position="608"/>
    </location>
</feature>
<sequence length="986" mass="108628">WFMAVAGLSGVSDVALLVSPNMQQAAATCEVRLRYFVWDSEQQETELFFTVIYLADRTSWVHREDFRTKRFQIAGLDIIPRVALEFDFRKASGDESGPVLFSGLSPRNPKPKPDSCPGGSTACRRGGCVRAEQVCDGTDDCGDGSDESEGLCGHYRKCDFESGTCEWSQGEESNLSWSRINQTQTYVTFDPQAGPGRDHTLNMAAGHFLYISSPMSDGAHWTHLHSPVLEPTNSTHPCTLVLYAHLFGPRVGVLSVLILTPKSLKPVWHKDGNHGDLWFKGQVDIVVNSTFQVLRVRGCVKANCKGVVKKPPPLLPKIPPHHASCEVGQFECAKGGCVQQDRVCDFALDCPDGSDEAECGNTSFETSSRGWTDLSVGTLEWTVTTYCTAQIHHMGTSHTPLCMCIHIHTNMDVIRCIKVDICVCPVYSWIYLWIFPGIKLHVRVCVLRDMHRCIKVDRCDYMYVSKCRQVGRCVYINGCPGGGGESDQLLNCTVCKYGRHSLHYPIGQALYPRFSINGAVTDTVKTTLAGMYRPPAGSLSVKLRWHSDGAETVLWTRRGAHGNTWHLGNCPIAPSSGNFQLVLEALRDGYDGRVAVDDVMVLSQPCPAHTSCSFDASACEFSSTGAERWVRQNRVSGSISHGPETDHSLGTETGTTLVFFGDVTYVAGGPNQSQLLALFFHILSLSPDKIRLELGSPVQLFWSRSSSEITGAKESERKLVFEAEGAGGVGTHIAIDDITFSPHSCPEPASVCDFERGMCSWTNTQNPKLDQLDWDWTSTEVERQYPTPPHDHSLGTVHGHFLFLPSSPRETAGQKAWLLSPHLPPTRGTCLRFWAYRNPLSEGRLRVVLLSAGEAVELFRVEGAEQWTRYDVLIRSEREYQIVFEGVKGHSGVQALDDIIYTPGVNCPGEQPDPPSSAEPPDSTAGVVASIIILLLLLATLAVLLVFYLRHRQGAAPSHTPEMSFNNITYSSSDQTNSRSHSLALK</sequence>
<dbReference type="InterPro" id="IPR013320">
    <property type="entry name" value="ConA-like_dom_sf"/>
</dbReference>
<name>W5LYY5_LEPOC</name>
<dbReference type="CDD" id="cd06263">
    <property type="entry name" value="MAM"/>
    <property type="match status" value="2"/>
</dbReference>
<feature type="disulfide bond" evidence="2">
    <location>
        <begin position="123"/>
        <end position="141"/>
    </location>
</feature>
<feature type="region of interest" description="Disordered" evidence="3">
    <location>
        <begin position="99"/>
        <end position="120"/>
    </location>
</feature>
<dbReference type="SUPFAM" id="SSF57424">
    <property type="entry name" value="LDL receptor-like module"/>
    <property type="match status" value="2"/>
</dbReference>
<dbReference type="InterPro" id="IPR002172">
    <property type="entry name" value="LDrepeatLR_classA_rpt"/>
</dbReference>
<reference evidence="6" key="3">
    <citation type="submission" date="2025-09" db="UniProtKB">
        <authorList>
            <consortium name="Ensembl"/>
        </authorList>
    </citation>
    <scope>IDENTIFICATION</scope>
</reference>
<accession>W5LYY5</accession>
<feature type="disulfide bond" evidence="2">
    <location>
        <begin position="344"/>
        <end position="359"/>
    </location>
</feature>
<keyword evidence="7" id="KW-1185">Reference proteome</keyword>
<feature type="region of interest" description="Disordered" evidence="3">
    <location>
        <begin position="956"/>
        <end position="986"/>
    </location>
</feature>
<dbReference type="EMBL" id="AHAT01021855">
    <property type="status" value="NOT_ANNOTATED_CDS"/>
    <property type="molecule type" value="Genomic_DNA"/>
</dbReference>
<keyword evidence="4" id="KW-0812">Transmembrane</keyword>
<evidence type="ECO:0000313" key="7">
    <source>
        <dbReference type="Proteomes" id="UP000018468"/>
    </source>
</evidence>
<dbReference type="PROSITE" id="PS50060">
    <property type="entry name" value="MAM_2"/>
    <property type="match status" value="4"/>
</dbReference>
<dbReference type="Bgee" id="ENSLOCG00000001169">
    <property type="expression patterns" value="Expressed in testis and 13 other cell types or tissues"/>
</dbReference>
<dbReference type="SMART" id="SM00137">
    <property type="entry name" value="MAM"/>
    <property type="match status" value="2"/>
</dbReference>
<dbReference type="Pfam" id="PF00057">
    <property type="entry name" value="Ldl_recept_a"/>
    <property type="match status" value="2"/>
</dbReference>
<comment type="caution">
    <text evidence="2">Lacks conserved residue(s) required for the propagation of feature annotation.</text>
</comment>
<dbReference type="InterPro" id="IPR000998">
    <property type="entry name" value="MAM_dom"/>
</dbReference>
<evidence type="ECO:0000313" key="6">
    <source>
        <dbReference type="Ensembl" id="ENSLOCP00000001342.1"/>
    </source>
</evidence>
<reference evidence="6" key="2">
    <citation type="submission" date="2025-08" db="UniProtKB">
        <authorList>
            <consortium name="Ensembl"/>
        </authorList>
    </citation>
    <scope>IDENTIFICATION</scope>
</reference>
<dbReference type="PANTHER" id="PTHR23282:SF101">
    <property type="entry name" value="MAM DOMAIN-CONTAINING PROTEIN"/>
    <property type="match status" value="1"/>
</dbReference>
<dbReference type="PANTHER" id="PTHR23282">
    <property type="entry name" value="APICAL ENDOSOMAL GLYCOPROTEIN PRECURSOR"/>
    <property type="match status" value="1"/>
</dbReference>
<organism evidence="6 7">
    <name type="scientific">Lepisosteus oculatus</name>
    <name type="common">Spotted gar</name>
    <dbReference type="NCBI Taxonomy" id="7918"/>
    <lineage>
        <taxon>Eukaryota</taxon>
        <taxon>Metazoa</taxon>
        <taxon>Chordata</taxon>
        <taxon>Craniata</taxon>
        <taxon>Vertebrata</taxon>
        <taxon>Euteleostomi</taxon>
        <taxon>Actinopterygii</taxon>
        <taxon>Neopterygii</taxon>
        <taxon>Holostei</taxon>
        <taxon>Semionotiformes</taxon>
        <taxon>Lepisosteidae</taxon>
        <taxon>Lepisosteus</taxon>
    </lineage>
</organism>
<evidence type="ECO:0000256" key="3">
    <source>
        <dbReference type="SAM" id="MobiDB-lite"/>
    </source>
</evidence>
<keyword evidence="4" id="KW-0472">Membrane</keyword>
<dbReference type="GeneTree" id="ENSGT00940000164732"/>
<dbReference type="Gene3D" id="2.60.120.200">
    <property type="match status" value="4"/>
</dbReference>
<protein>
    <recommendedName>
        <fullName evidence="5">MAM domain-containing protein</fullName>
    </recommendedName>
</protein>
<feature type="transmembrane region" description="Helical" evidence="4">
    <location>
        <begin position="925"/>
        <end position="949"/>
    </location>
</feature>
<keyword evidence="1 2" id="KW-1015">Disulfide bond</keyword>